<organism evidence="2">
    <name type="scientific">viral metagenome</name>
    <dbReference type="NCBI Taxonomy" id="1070528"/>
    <lineage>
        <taxon>unclassified sequences</taxon>
        <taxon>metagenomes</taxon>
        <taxon>organismal metagenomes</taxon>
    </lineage>
</organism>
<gene>
    <name evidence="2" type="ORF">MM415A00757_0011</name>
    <name evidence="1" type="ORF">MM415B00458_0049</name>
</gene>
<protein>
    <submittedName>
        <fullName evidence="2">Putative terminase</fullName>
    </submittedName>
</protein>
<dbReference type="InterPro" id="IPR027417">
    <property type="entry name" value="P-loop_NTPase"/>
</dbReference>
<reference evidence="2" key="1">
    <citation type="submission" date="2020-03" db="EMBL/GenBank/DDBJ databases">
        <title>The deep terrestrial virosphere.</title>
        <authorList>
            <person name="Holmfeldt K."/>
            <person name="Nilsson E."/>
            <person name="Simone D."/>
            <person name="Lopez-Fernandez M."/>
            <person name="Wu X."/>
            <person name="de Brujin I."/>
            <person name="Lundin D."/>
            <person name="Andersson A."/>
            <person name="Bertilsson S."/>
            <person name="Dopson M."/>
        </authorList>
    </citation>
    <scope>NUCLEOTIDE SEQUENCE</scope>
    <source>
        <strain evidence="2">MM415A00757</strain>
        <strain evidence="1">MM415B00458</strain>
    </source>
</reference>
<accession>A0A6M3KEF7</accession>
<dbReference type="Gene3D" id="3.30.420.240">
    <property type="match status" value="1"/>
</dbReference>
<evidence type="ECO:0000313" key="1">
    <source>
        <dbReference type="EMBL" id="QJA64898.1"/>
    </source>
</evidence>
<dbReference type="EMBL" id="MT142413">
    <property type="protein sequence ID" value="QJA80242.1"/>
    <property type="molecule type" value="Genomic_DNA"/>
</dbReference>
<sequence>MAQLRTPDLATKLMMAENLLQIVNKEAELQLLKFNFAQQLLFSNWSHQMTLLKSRQLGISTAILALFFIEAQVIPGLVVAIVSHEDYATRRLLDKVDLFHKHLPEQMKSKMYHDSDNEKAFGNGSTIYIGTAGQRAFGRGDTIHRVLVSEEAHFADAEKLLSGLREAVPMSGYIVRESTPLGDTGYFYNSVQECIESKSDYKLLPFYWWYGKDYRIPRGSELVLEQDRSELTYTPKELELILEKGLDEEQIRWKRWKIRSMRSEKTGSESLFPQEYIEDLESCWLGPADKVFSDVEDQLQSLSLKAREPIRVEGILEIWKEPEPGARYIFWVDPAGGESPTENDPHDGVILKLNPWGLEHVASINSRMEQKPFAYKVAEIGTRYNLALLVVERNGVGRGVLNYLVNDIGYKNLYLERAPNGELTGKYGWTTDHWNKAGLVSNTLTAIKSNSVTTYDKKVIRQLRALINKDGKIQAKKPAQDDRAMAFMGAITVSPTHTGSMELAVGDYVNFPGRR</sequence>
<dbReference type="EMBL" id="MT141528">
    <property type="protein sequence ID" value="QJA64898.1"/>
    <property type="molecule type" value="Genomic_DNA"/>
</dbReference>
<proteinExistence type="predicted"/>
<name>A0A6M3KEF7_9ZZZZ</name>
<evidence type="ECO:0000313" key="2">
    <source>
        <dbReference type="EMBL" id="QJA80242.1"/>
    </source>
</evidence>
<dbReference type="Gene3D" id="3.40.50.300">
    <property type="entry name" value="P-loop containing nucleotide triphosphate hydrolases"/>
    <property type="match status" value="1"/>
</dbReference>
<dbReference type="AlphaFoldDB" id="A0A6M3KEF7"/>